<evidence type="ECO:0000313" key="2">
    <source>
        <dbReference type="EMBL" id="KKP03594.1"/>
    </source>
</evidence>
<feature type="region of interest" description="Disordered" evidence="1">
    <location>
        <begin position="523"/>
        <end position="771"/>
    </location>
</feature>
<reference evidence="3" key="1">
    <citation type="journal article" date="2015" name="Genome Announc.">
        <title>Draft whole-genome sequence of the biocontrol agent Trichoderma harzianum T6776.</title>
        <authorList>
            <person name="Baroncelli R."/>
            <person name="Piaggeschi G."/>
            <person name="Fiorini L."/>
            <person name="Bertolini E."/>
            <person name="Zapparata A."/>
            <person name="Pe M.E."/>
            <person name="Sarrocco S."/>
            <person name="Vannacci G."/>
        </authorList>
    </citation>
    <scope>NUCLEOTIDE SEQUENCE [LARGE SCALE GENOMIC DNA]</scope>
    <source>
        <strain evidence="3">T6776</strain>
    </source>
</reference>
<feature type="region of interest" description="Disordered" evidence="1">
    <location>
        <begin position="777"/>
        <end position="796"/>
    </location>
</feature>
<feature type="region of interest" description="Disordered" evidence="1">
    <location>
        <begin position="73"/>
        <end position="208"/>
    </location>
</feature>
<proteinExistence type="predicted"/>
<feature type="compositionally biased region" description="Basic and acidic residues" evidence="1">
    <location>
        <begin position="552"/>
        <end position="561"/>
    </location>
</feature>
<feature type="compositionally biased region" description="Low complexity" evidence="1">
    <location>
        <begin position="746"/>
        <end position="758"/>
    </location>
</feature>
<feature type="compositionally biased region" description="Basic and acidic residues" evidence="1">
    <location>
        <begin position="661"/>
        <end position="671"/>
    </location>
</feature>
<protein>
    <submittedName>
        <fullName evidence="2">Uncharacterized protein</fullName>
    </submittedName>
</protein>
<feature type="compositionally biased region" description="Basic and acidic residues" evidence="1">
    <location>
        <begin position="275"/>
        <end position="284"/>
    </location>
</feature>
<feature type="compositionally biased region" description="Polar residues" evidence="1">
    <location>
        <begin position="7"/>
        <end position="19"/>
    </location>
</feature>
<feature type="compositionally biased region" description="Low complexity" evidence="1">
    <location>
        <begin position="312"/>
        <end position="322"/>
    </location>
</feature>
<sequence>MNPDQPPDSSSMSVTTSPAQDVAKLMGRRSLSNIPKDQRTLLELENPWAVDQRDEPHGLATVPSHVLKTLKEAFIRLKDDNEKENPKGKENPDPPPATNDHDGQNGYSPGSTPARSDSAPPSSPGVPIPWSQSQVKSRAQQDDEMSDAGSPIDETPSSPVPAPLTQPPLFHGTPSPSPSSSDSEPEDLEMELPQAQENREVPINREAPINPVVTRMHLTVASQEPASLVTSMVTTTNTPTCAQPRVASTACTSSEDPKSSVLPVDPAHGRSRRMKPIEFSEDSPKVTVRSTNPGPPTRMPSTRVFPEENVPNSASLSSSNSAPYHGGRPQSSPSPPPPTPPPHNFPVKHTTPQNRTAGQHTIPQNRTNGQRDGVSSRDISPHRQAPMQQLYRIQAAGMNAFISYHAEPYSAFTVTYPDYITVHSGNLLSFIQACVYLEMLQEDRAIREYLYDDFIRAWSSGFLTYVQNAGPGQEPLPAVQWFNMLKGPILFNRMCINSGNIGAVLNAYPEDAARVRAILHASKEASESPISEPQPEQRVEMELEEEPEPEPEFERVPEPEHRHQRKRRVVDLDSDNAMDITVTEESRAEPQLPPPTRKPPSLPAPSRPAPPPPPRPLSPELGSDDFDFPPLPVVLLQSTSGQQSRSRSRPHTHEPQPQSRRRPEPQPETRPEPQPQPQLQPHRELTLPQRQSPRRHQPAPVPIPPVPIPPIPVPSSTAPASLTTKRTKSTNPKSSPRSTDHAGKLVPRGRSVPSSGSRAIPKLRKRSTEERARLKEHFRKMASSSSTSFLGGGVEN</sequence>
<dbReference type="OMA" id="NTPPCAQ"/>
<organism evidence="2 3">
    <name type="scientific">Trichoderma harzianum</name>
    <name type="common">Hypocrea lixii</name>
    <dbReference type="NCBI Taxonomy" id="5544"/>
    <lineage>
        <taxon>Eukaryota</taxon>
        <taxon>Fungi</taxon>
        <taxon>Dikarya</taxon>
        <taxon>Ascomycota</taxon>
        <taxon>Pezizomycotina</taxon>
        <taxon>Sordariomycetes</taxon>
        <taxon>Hypocreomycetidae</taxon>
        <taxon>Hypocreales</taxon>
        <taxon>Hypocreaceae</taxon>
        <taxon>Trichoderma</taxon>
    </lineage>
</organism>
<dbReference type="Proteomes" id="UP000034112">
    <property type="component" value="Unassembled WGS sequence"/>
</dbReference>
<feature type="compositionally biased region" description="Basic and acidic residues" evidence="1">
    <location>
        <begin position="73"/>
        <end position="92"/>
    </location>
</feature>
<feature type="compositionally biased region" description="Pro residues" evidence="1">
    <location>
        <begin position="591"/>
        <end position="617"/>
    </location>
</feature>
<feature type="region of interest" description="Disordered" evidence="1">
    <location>
        <begin position="244"/>
        <end position="381"/>
    </location>
</feature>
<feature type="compositionally biased region" description="Polar residues" evidence="1">
    <location>
        <begin position="350"/>
        <end position="370"/>
    </location>
</feature>
<feature type="compositionally biased region" description="Pro residues" evidence="1">
    <location>
        <begin position="332"/>
        <end position="344"/>
    </location>
</feature>
<dbReference type="EMBL" id="JOKZ01000104">
    <property type="protein sequence ID" value="KKP03594.1"/>
    <property type="molecule type" value="Genomic_DNA"/>
</dbReference>
<accession>A0A0G0AEX8</accession>
<gene>
    <name evidence="2" type="ORF">THAR02_04278</name>
</gene>
<feature type="region of interest" description="Disordered" evidence="1">
    <location>
        <begin position="1"/>
        <end position="20"/>
    </location>
</feature>
<dbReference type="OrthoDB" id="3538943at2759"/>
<feature type="compositionally biased region" description="Acidic residues" evidence="1">
    <location>
        <begin position="542"/>
        <end position="551"/>
    </location>
</feature>
<feature type="compositionally biased region" description="Low complexity" evidence="1">
    <location>
        <begin position="111"/>
        <end position="120"/>
    </location>
</feature>
<comment type="caution">
    <text evidence="2">The sequence shown here is derived from an EMBL/GenBank/DDBJ whole genome shotgun (WGS) entry which is preliminary data.</text>
</comment>
<dbReference type="AlphaFoldDB" id="A0A0G0AEX8"/>
<feature type="compositionally biased region" description="Pro residues" evidence="1">
    <location>
        <begin position="699"/>
        <end position="713"/>
    </location>
</feature>
<name>A0A0G0AEX8_TRIHA</name>
<evidence type="ECO:0000256" key="1">
    <source>
        <dbReference type="SAM" id="MobiDB-lite"/>
    </source>
</evidence>
<evidence type="ECO:0000313" key="3">
    <source>
        <dbReference type="Proteomes" id="UP000034112"/>
    </source>
</evidence>